<dbReference type="Proteomes" id="UP000219167">
    <property type="component" value="Unassembled WGS sequence"/>
</dbReference>
<dbReference type="SUPFAM" id="SSF48498">
    <property type="entry name" value="Tetracyclin repressor-like, C-terminal domain"/>
    <property type="match status" value="1"/>
</dbReference>
<organism evidence="8 9">
    <name type="scientific">Rhizobium subbaraonis</name>
    <dbReference type="NCBI Taxonomy" id="908946"/>
    <lineage>
        <taxon>Bacteria</taxon>
        <taxon>Pseudomonadati</taxon>
        <taxon>Pseudomonadota</taxon>
        <taxon>Alphaproteobacteria</taxon>
        <taxon>Hyphomicrobiales</taxon>
        <taxon>Rhizobiaceae</taxon>
        <taxon>Rhizobium/Agrobacterium group</taxon>
        <taxon>Rhizobium</taxon>
    </lineage>
</organism>
<dbReference type="Pfam" id="PF00440">
    <property type="entry name" value="TetR_N"/>
    <property type="match status" value="1"/>
</dbReference>
<dbReference type="InterPro" id="IPR023772">
    <property type="entry name" value="DNA-bd_HTH_TetR-type_CS"/>
</dbReference>
<dbReference type="Gene3D" id="1.10.10.60">
    <property type="entry name" value="Homeodomain-like"/>
    <property type="match status" value="1"/>
</dbReference>
<evidence type="ECO:0000313" key="8">
    <source>
        <dbReference type="EMBL" id="SOC44820.1"/>
    </source>
</evidence>
<dbReference type="InterPro" id="IPR004111">
    <property type="entry name" value="Repressor_TetR_C"/>
</dbReference>
<dbReference type="OrthoDB" id="4541465at2"/>
<dbReference type="PROSITE" id="PS01081">
    <property type="entry name" value="HTH_TETR_1"/>
    <property type="match status" value="1"/>
</dbReference>
<keyword evidence="4 6" id="KW-0238">DNA-binding</keyword>
<feature type="DNA-binding region" description="H-T-H motif" evidence="6">
    <location>
        <begin position="25"/>
        <end position="44"/>
    </location>
</feature>
<evidence type="ECO:0000256" key="4">
    <source>
        <dbReference type="ARBA" id="ARBA00023125"/>
    </source>
</evidence>
<comment type="function">
    <text evidence="1">TetR is the repressor of the tetracycline resistance element; its N-terminal region forms a helix-turn-helix structure and binds DNA. Binding of tetracycline to TetR reduces the repressor affinity for the tetracycline resistance gene (tetA) promoter operator sites.</text>
</comment>
<dbReference type="GO" id="GO:0000976">
    <property type="term" value="F:transcription cis-regulatory region binding"/>
    <property type="evidence" value="ECO:0007669"/>
    <property type="project" value="TreeGrafter"/>
</dbReference>
<dbReference type="GO" id="GO:0046677">
    <property type="term" value="P:response to antibiotic"/>
    <property type="evidence" value="ECO:0007669"/>
    <property type="project" value="InterPro"/>
</dbReference>
<keyword evidence="2" id="KW-0678">Repressor</keyword>
<feature type="domain" description="HTH tetR-type" evidence="7">
    <location>
        <begin position="2"/>
        <end position="62"/>
    </location>
</feature>
<evidence type="ECO:0000256" key="1">
    <source>
        <dbReference type="ARBA" id="ARBA00002856"/>
    </source>
</evidence>
<dbReference type="Gene3D" id="1.10.357.10">
    <property type="entry name" value="Tetracycline Repressor, domain 2"/>
    <property type="match status" value="1"/>
</dbReference>
<dbReference type="EMBL" id="OBQD01000013">
    <property type="protein sequence ID" value="SOC44820.1"/>
    <property type="molecule type" value="Genomic_DNA"/>
</dbReference>
<reference evidence="8 9" key="1">
    <citation type="submission" date="2017-08" db="EMBL/GenBank/DDBJ databases">
        <authorList>
            <person name="de Groot N.N."/>
        </authorList>
    </citation>
    <scope>NUCLEOTIDE SEQUENCE [LARGE SCALE GENOMIC DNA]</scope>
    <source>
        <strain evidence="8 9">JC85</strain>
    </source>
</reference>
<protein>
    <submittedName>
        <fullName evidence="8">TetR family transcriptional regulator</fullName>
    </submittedName>
</protein>
<dbReference type="Pfam" id="PF02909">
    <property type="entry name" value="TetR_C_1"/>
    <property type="match status" value="1"/>
</dbReference>
<gene>
    <name evidence="8" type="ORF">SAMN05892877_113114</name>
</gene>
<keyword evidence="9" id="KW-1185">Reference proteome</keyword>
<dbReference type="SUPFAM" id="SSF46689">
    <property type="entry name" value="Homeodomain-like"/>
    <property type="match status" value="1"/>
</dbReference>
<dbReference type="InterPro" id="IPR001647">
    <property type="entry name" value="HTH_TetR"/>
</dbReference>
<dbReference type="AlphaFoldDB" id="A0A285USJ6"/>
<dbReference type="InterPro" id="IPR009057">
    <property type="entry name" value="Homeodomain-like_sf"/>
</dbReference>
<keyword evidence="5" id="KW-0804">Transcription</keyword>
<evidence type="ECO:0000313" key="9">
    <source>
        <dbReference type="Proteomes" id="UP000219167"/>
    </source>
</evidence>
<dbReference type="InterPro" id="IPR003012">
    <property type="entry name" value="Tet_transcr_reg_TetR"/>
</dbReference>
<dbReference type="InterPro" id="IPR036271">
    <property type="entry name" value="Tet_transcr_reg_TetR-rel_C_sf"/>
</dbReference>
<accession>A0A285USJ6</accession>
<evidence type="ECO:0000256" key="6">
    <source>
        <dbReference type="PROSITE-ProRule" id="PRU00335"/>
    </source>
</evidence>
<dbReference type="GO" id="GO:0003700">
    <property type="term" value="F:DNA-binding transcription factor activity"/>
    <property type="evidence" value="ECO:0007669"/>
    <property type="project" value="TreeGrafter"/>
</dbReference>
<evidence type="ECO:0000259" key="7">
    <source>
        <dbReference type="PROSITE" id="PS50977"/>
    </source>
</evidence>
<evidence type="ECO:0000256" key="2">
    <source>
        <dbReference type="ARBA" id="ARBA00022491"/>
    </source>
</evidence>
<dbReference type="PANTHER" id="PTHR30055">
    <property type="entry name" value="HTH-TYPE TRANSCRIPTIONAL REGULATOR RUTR"/>
    <property type="match status" value="1"/>
</dbReference>
<dbReference type="PRINTS" id="PR00400">
    <property type="entry name" value="TETREPRESSOR"/>
</dbReference>
<sequence>MKIVKEDVVTKALELLDEVGLEGLTMRNLADALKIQAPSLYWHFANKSALLDGMADALLEHVGRGVSRGEQWEDRLCRIAGELRQALLSRRDASRVFAGTYPISENILRVGSLIHECLLDAGMDDRRASWSVFILSHYVIGFSIEEQALANVPDEIRQGRDLEADELLARFPSATVSVRGVTPENADERFAFGLQILVLGWKALPLSQDSSKAGFR</sequence>
<dbReference type="RefSeq" id="WP_097141643.1">
    <property type="nucleotide sequence ID" value="NZ_OBQD01000013.1"/>
</dbReference>
<evidence type="ECO:0000256" key="3">
    <source>
        <dbReference type="ARBA" id="ARBA00023015"/>
    </source>
</evidence>
<name>A0A285USJ6_9HYPH</name>
<proteinExistence type="predicted"/>
<dbReference type="GO" id="GO:0045892">
    <property type="term" value="P:negative regulation of DNA-templated transcription"/>
    <property type="evidence" value="ECO:0007669"/>
    <property type="project" value="InterPro"/>
</dbReference>
<dbReference type="InterPro" id="IPR050109">
    <property type="entry name" value="HTH-type_TetR-like_transc_reg"/>
</dbReference>
<dbReference type="PRINTS" id="PR00455">
    <property type="entry name" value="HTHTETR"/>
</dbReference>
<keyword evidence="3" id="KW-0805">Transcription regulation</keyword>
<dbReference type="PANTHER" id="PTHR30055:SF151">
    <property type="entry name" value="TRANSCRIPTIONAL REGULATORY PROTEIN"/>
    <property type="match status" value="1"/>
</dbReference>
<evidence type="ECO:0000256" key="5">
    <source>
        <dbReference type="ARBA" id="ARBA00023163"/>
    </source>
</evidence>
<dbReference type="PROSITE" id="PS50977">
    <property type="entry name" value="HTH_TETR_2"/>
    <property type="match status" value="1"/>
</dbReference>